<evidence type="ECO:0000313" key="8">
    <source>
        <dbReference type="Proteomes" id="UP001172738"/>
    </source>
</evidence>
<dbReference type="EMBL" id="JAUHPV010000012">
    <property type="protein sequence ID" value="MDN4474179.1"/>
    <property type="molecule type" value="Genomic_DNA"/>
</dbReference>
<proteinExistence type="inferred from homology"/>
<comment type="caution">
    <text evidence="7">The sequence shown here is derived from an EMBL/GenBank/DDBJ whole genome shotgun (WGS) entry which is preliminary data.</text>
</comment>
<dbReference type="PANTHER" id="PTHR43114">
    <property type="entry name" value="ADENINE DEAMINASE"/>
    <property type="match status" value="1"/>
</dbReference>
<dbReference type="EC" id="3.5.4.4" evidence="7"/>
<dbReference type="InterPro" id="IPR001365">
    <property type="entry name" value="A_deaminase_dom"/>
</dbReference>
<dbReference type="NCBIfam" id="TIGR01430">
    <property type="entry name" value="aden_deam"/>
    <property type="match status" value="1"/>
</dbReference>
<gene>
    <name evidence="7" type="primary">add</name>
    <name evidence="7" type="ORF">QQX04_14350</name>
</gene>
<dbReference type="Proteomes" id="UP001172738">
    <property type="component" value="Unassembled WGS sequence"/>
</dbReference>
<reference evidence="7" key="1">
    <citation type="submission" date="2023-06" db="EMBL/GenBank/DDBJ databases">
        <title>SYSU T00b26.</title>
        <authorList>
            <person name="Gao L."/>
            <person name="Fang B.-Z."/>
            <person name="Li W.-J."/>
        </authorList>
    </citation>
    <scope>NUCLEOTIDE SEQUENCE</scope>
    <source>
        <strain evidence="7">SYSU T00b26</strain>
    </source>
</reference>
<dbReference type="PANTHER" id="PTHR43114:SF6">
    <property type="entry name" value="ADENINE DEAMINASE"/>
    <property type="match status" value="1"/>
</dbReference>
<dbReference type="Gene3D" id="3.20.20.140">
    <property type="entry name" value="Metal-dependent hydrolases"/>
    <property type="match status" value="1"/>
</dbReference>
<accession>A0ABT8G4W5</accession>
<dbReference type="GO" id="GO:0016787">
    <property type="term" value="F:hydrolase activity"/>
    <property type="evidence" value="ECO:0007669"/>
    <property type="project" value="UniProtKB-KW"/>
</dbReference>
<dbReference type="SUPFAM" id="SSF51556">
    <property type="entry name" value="Metallo-dependent hydrolases"/>
    <property type="match status" value="1"/>
</dbReference>
<feature type="domain" description="Adenosine deaminase" evidence="6">
    <location>
        <begin position="11"/>
        <end position="331"/>
    </location>
</feature>
<dbReference type="RefSeq" id="WP_301130380.1">
    <property type="nucleotide sequence ID" value="NZ_JAUHPV010000012.1"/>
</dbReference>
<protein>
    <submittedName>
        <fullName evidence="7">Adenosine deaminase</fullName>
        <ecNumber evidence="7">3.5.4.4</ecNumber>
    </submittedName>
</protein>
<dbReference type="InterPro" id="IPR006330">
    <property type="entry name" value="Ado/ade_deaminase"/>
</dbReference>
<comment type="cofactor">
    <cofactor evidence="1">
        <name>Zn(2+)</name>
        <dbReference type="ChEBI" id="CHEBI:29105"/>
    </cofactor>
</comment>
<name>A0ABT8G4W5_9MICO</name>
<evidence type="ECO:0000256" key="3">
    <source>
        <dbReference type="ARBA" id="ARBA00022723"/>
    </source>
</evidence>
<dbReference type="InterPro" id="IPR032466">
    <property type="entry name" value="Metal_Hydrolase"/>
</dbReference>
<evidence type="ECO:0000256" key="4">
    <source>
        <dbReference type="ARBA" id="ARBA00022801"/>
    </source>
</evidence>
<evidence type="ECO:0000259" key="6">
    <source>
        <dbReference type="Pfam" id="PF00962"/>
    </source>
</evidence>
<dbReference type="Pfam" id="PF00962">
    <property type="entry name" value="A_deaminase"/>
    <property type="match status" value="1"/>
</dbReference>
<evidence type="ECO:0000256" key="5">
    <source>
        <dbReference type="ARBA" id="ARBA00022833"/>
    </source>
</evidence>
<evidence type="ECO:0000256" key="1">
    <source>
        <dbReference type="ARBA" id="ARBA00001947"/>
    </source>
</evidence>
<keyword evidence="3" id="KW-0479">Metal-binding</keyword>
<evidence type="ECO:0000313" key="7">
    <source>
        <dbReference type="EMBL" id="MDN4474179.1"/>
    </source>
</evidence>
<organism evidence="7 8">
    <name type="scientific">Demequina zhanjiangensis</name>
    <dbReference type="NCBI Taxonomy" id="3051659"/>
    <lineage>
        <taxon>Bacteria</taxon>
        <taxon>Bacillati</taxon>
        <taxon>Actinomycetota</taxon>
        <taxon>Actinomycetes</taxon>
        <taxon>Micrococcales</taxon>
        <taxon>Demequinaceae</taxon>
        <taxon>Demequina</taxon>
    </lineage>
</organism>
<keyword evidence="5" id="KW-0862">Zinc</keyword>
<keyword evidence="4 7" id="KW-0378">Hydrolase</keyword>
<sequence length="354" mass="38630">MRIDDYLRLVPKTELHCHFVSTMSAARLIQLADRYGVALPTTDPEALFAYDDLADFLVAFRAATDVLRSADDLAQVAYDGVRADVAAGSLRYREYYVNPQYFAPKGLGYRDLMDPIIDGLRAAESDLGVGFRIVVAINRQESAASAFELVETVLDNPLPEVVGIGQDDLTPELTEDPGRFADAYALARSHGLRATAHVGERPVDSPANVRVAMDVLKVDRIDHGYRIVDDAELTARARDSHIHFATTPWSTTICSGWTIDPQHRIRRMIDEGLSVSFSSDDAVFFRTSVAREFTEALPLMGLGVDDARRIALAGIDGAFCDDDTKATLRARFAAEMLALDTALAEGSSTLGSAA</sequence>
<keyword evidence="8" id="KW-1185">Reference proteome</keyword>
<evidence type="ECO:0000256" key="2">
    <source>
        <dbReference type="ARBA" id="ARBA00006676"/>
    </source>
</evidence>
<comment type="similarity">
    <text evidence="2">Belongs to the metallo-dependent hydrolases superfamily. Adenosine and AMP deaminases family.</text>
</comment>